<evidence type="ECO:0000313" key="2">
    <source>
        <dbReference type="Proteomes" id="UP000789739"/>
    </source>
</evidence>
<comment type="caution">
    <text evidence="1">The sequence shown here is derived from an EMBL/GenBank/DDBJ whole genome shotgun (WGS) entry which is preliminary data.</text>
</comment>
<dbReference type="AlphaFoldDB" id="A0A9N8ZEX9"/>
<keyword evidence="2" id="KW-1185">Reference proteome</keyword>
<accession>A0A9N8ZEX9</accession>
<name>A0A9N8ZEX9_9GLOM</name>
<evidence type="ECO:0000313" key="1">
    <source>
        <dbReference type="EMBL" id="CAG8484741.1"/>
    </source>
</evidence>
<dbReference type="Proteomes" id="UP000789739">
    <property type="component" value="Unassembled WGS sequence"/>
</dbReference>
<sequence>MELLDGSIIAQQCMRYGEAVGSETKHSLLTMIRYVAEELEDLKVLGNAGFGIVYKARVIKPWILQPQLNVSPRKKRMKTITKNLLKRRVCLKLKVACGWYALVVSMLSFINDGLASNPLDS</sequence>
<organism evidence="1 2">
    <name type="scientific">Paraglomus brasilianum</name>
    <dbReference type="NCBI Taxonomy" id="144538"/>
    <lineage>
        <taxon>Eukaryota</taxon>
        <taxon>Fungi</taxon>
        <taxon>Fungi incertae sedis</taxon>
        <taxon>Mucoromycota</taxon>
        <taxon>Glomeromycotina</taxon>
        <taxon>Glomeromycetes</taxon>
        <taxon>Paraglomerales</taxon>
        <taxon>Paraglomeraceae</taxon>
        <taxon>Paraglomus</taxon>
    </lineage>
</organism>
<dbReference type="EMBL" id="CAJVPI010000123">
    <property type="protein sequence ID" value="CAG8484741.1"/>
    <property type="molecule type" value="Genomic_DNA"/>
</dbReference>
<proteinExistence type="predicted"/>
<protein>
    <submittedName>
        <fullName evidence="1">8523_t:CDS:1</fullName>
    </submittedName>
</protein>
<gene>
    <name evidence="1" type="ORF">PBRASI_LOCUS1771</name>
</gene>
<reference evidence="1" key="1">
    <citation type="submission" date="2021-06" db="EMBL/GenBank/DDBJ databases">
        <authorList>
            <person name="Kallberg Y."/>
            <person name="Tangrot J."/>
            <person name="Rosling A."/>
        </authorList>
    </citation>
    <scope>NUCLEOTIDE SEQUENCE</scope>
    <source>
        <strain evidence="1">BR232B</strain>
    </source>
</reference>